<gene>
    <name evidence="2" type="ORF">FXF68_31075</name>
</gene>
<dbReference type="EMBL" id="VSRQ01000007">
    <property type="protein sequence ID" value="TYK45127.1"/>
    <property type="molecule type" value="Genomic_DNA"/>
</dbReference>
<organism evidence="2 3">
    <name type="scientific">Actinomadura decatromicini</name>
    <dbReference type="NCBI Taxonomy" id="2604572"/>
    <lineage>
        <taxon>Bacteria</taxon>
        <taxon>Bacillati</taxon>
        <taxon>Actinomycetota</taxon>
        <taxon>Actinomycetes</taxon>
        <taxon>Streptosporangiales</taxon>
        <taxon>Thermomonosporaceae</taxon>
        <taxon>Actinomadura</taxon>
    </lineage>
</organism>
<protein>
    <submittedName>
        <fullName evidence="2">DUF3307 domain-containing protein</fullName>
    </submittedName>
</protein>
<dbReference type="Proteomes" id="UP000323505">
    <property type="component" value="Unassembled WGS sequence"/>
</dbReference>
<proteinExistence type="predicted"/>
<keyword evidence="3" id="KW-1185">Reference proteome</keyword>
<reference evidence="2 3" key="1">
    <citation type="submission" date="2019-08" db="EMBL/GenBank/DDBJ databases">
        <title>Actinomadura sp. nov. CYP1-5 isolated from mountain soil.</title>
        <authorList>
            <person name="Songsumanus A."/>
            <person name="Kuncharoen N."/>
            <person name="Kudo T."/>
            <person name="Yuki M."/>
            <person name="Igarashi Y."/>
            <person name="Tanasupawat S."/>
        </authorList>
    </citation>
    <scope>NUCLEOTIDE SEQUENCE [LARGE SCALE GENOMIC DNA]</scope>
    <source>
        <strain evidence="2 3">CYP1-5</strain>
    </source>
</reference>
<dbReference type="AlphaFoldDB" id="A0A5D3F7Y5"/>
<comment type="caution">
    <text evidence="2">The sequence shown here is derived from an EMBL/GenBank/DDBJ whole genome shotgun (WGS) entry which is preliminary data.</text>
</comment>
<evidence type="ECO:0000313" key="2">
    <source>
        <dbReference type="EMBL" id="TYK45127.1"/>
    </source>
</evidence>
<feature type="region of interest" description="Disordered" evidence="1">
    <location>
        <begin position="28"/>
        <end position="47"/>
    </location>
</feature>
<evidence type="ECO:0000256" key="1">
    <source>
        <dbReference type="SAM" id="MobiDB-lite"/>
    </source>
</evidence>
<sequence length="189" mass="20440">MPGHLPPRRPRPARRRQLHDAACRVERRTQTLGRGPHRERASTRGDSVTLGRLGGVYAALHAGHMVGDYWAQTARAAEVKGKPGRDGRRACATHVATLTATQAAFLAGASLATGEQLNVRRAVLGLAVNAVSHYAIDRRDNGVMPVLCRALRRFGKDDYMRTATGAAHLDQAWHIAWCAITAAIIAGKD</sequence>
<evidence type="ECO:0000313" key="3">
    <source>
        <dbReference type="Proteomes" id="UP000323505"/>
    </source>
</evidence>
<accession>A0A5D3F7Y5</accession>
<name>A0A5D3F7Y5_9ACTN</name>